<evidence type="ECO:0000256" key="2">
    <source>
        <dbReference type="ARBA" id="ARBA00023002"/>
    </source>
</evidence>
<dbReference type="Proteomes" id="UP001152049">
    <property type="component" value="Unassembled WGS sequence"/>
</dbReference>
<name>A0A9W8RLT4_9HYPO</name>
<gene>
    <name evidence="8" type="ORF">NW762_012691</name>
</gene>
<dbReference type="InterPro" id="IPR016163">
    <property type="entry name" value="Ald_DH_C"/>
</dbReference>
<proteinExistence type="inferred from homology"/>
<dbReference type="SUPFAM" id="SSF53720">
    <property type="entry name" value="ALDH-like"/>
    <property type="match status" value="1"/>
</dbReference>
<dbReference type="OrthoDB" id="310895at2759"/>
<evidence type="ECO:0000256" key="6">
    <source>
        <dbReference type="RuleBase" id="RU003345"/>
    </source>
</evidence>
<dbReference type="EMBL" id="JAOQAZ010000036">
    <property type="protein sequence ID" value="KAJ4248362.1"/>
    <property type="molecule type" value="Genomic_DNA"/>
</dbReference>
<dbReference type="AlphaFoldDB" id="A0A9W8RLT4"/>
<comment type="caution">
    <text evidence="8">The sequence shown here is derived from an EMBL/GenBank/DDBJ whole genome shotgun (WGS) entry which is preliminary data.</text>
</comment>
<evidence type="ECO:0000313" key="8">
    <source>
        <dbReference type="EMBL" id="KAJ4248362.1"/>
    </source>
</evidence>
<dbReference type="PROSITE" id="PS00687">
    <property type="entry name" value="ALDEHYDE_DEHYDR_GLU"/>
    <property type="match status" value="1"/>
</dbReference>
<accession>A0A9W8RLT4</accession>
<evidence type="ECO:0000259" key="7">
    <source>
        <dbReference type="Pfam" id="PF00171"/>
    </source>
</evidence>
<dbReference type="InterPro" id="IPR016161">
    <property type="entry name" value="Ald_DH/histidinol_DH"/>
</dbReference>
<protein>
    <recommendedName>
        <fullName evidence="3">aldehyde dehydrogenase (NAD(+))</fullName>
        <ecNumber evidence="3">1.2.1.3</ecNumber>
    </recommendedName>
</protein>
<dbReference type="InterPro" id="IPR016162">
    <property type="entry name" value="Ald_DH_N"/>
</dbReference>
<comment type="catalytic activity">
    <reaction evidence="4">
        <text>an aldehyde + NAD(+) + H2O = a carboxylate + NADH + 2 H(+)</text>
        <dbReference type="Rhea" id="RHEA:16185"/>
        <dbReference type="ChEBI" id="CHEBI:15377"/>
        <dbReference type="ChEBI" id="CHEBI:15378"/>
        <dbReference type="ChEBI" id="CHEBI:17478"/>
        <dbReference type="ChEBI" id="CHEBI:29067"/>
        <dbReference type="ChEBI" id="CHEBI:57540"/>
        <dbReference type="ChEBI" id="CHEBI:57945"/>
        <dbReference type="EC" id="1.2.1.3"/>
    </reaction>
</comment>
<dbReference type="EC" id="1.2.1.3" evidence="3"/>
<dbReference type="InterPro" id="IPR029510">
    <property type="entry name" value="Ald_DH_CS_GLU"/>
</dbReference>
<dbReference type="FunFam" id="3.40.605.10:FF:000007">
    <property type="entry name" value="NAD/NADP-dependent betaine aldehyde dehydrogenase"/>
    <property type="match status" value="1"/>
</dbReference>
<organism evidence="8 9">
    <name type="scientific">Fusarium torreyae</name>
    <dbReference type="NCBI Taxonomy" id="1237075"/>
    <lineage>
        <taxon>Eukaryota</taxon>
        <taxon>Fungi</taxon>
        <taxon>Dikarya</taxon>
        <taxon>Ascomycota</taxon>
        <taxon>Pezizomycotina</taxon>
        <taxon>Sordariomycetes</taxon>
        <taxon>Hypocreomycetidae</taxon>
        <taxon>Hypocreales</taxon>
        <taxon>Nectriaceae</taxon>
        <taxon>Fusarium</taxon>
    </lineage>
</organism>
<evidence type="ECO:0000256" key="4">
    <source>
        <dbReference type="ARBA" id="ARBA00049194"/>
    </source>
</evidence>
<dbReference type="PROSITE" id="PS00070">
    <property type="entry name" value="ALDEHYDE_DEHYDR_CYS"/>
    <property type="match status" value="1"/>
</dbReference>
<evidence type="ECO:0000256" key="1">
    <source>
        <dbReference type="ARBA" id="ARBA00009986"/>
    </source>
</evidence>
<evidence type="ECO:0000256" key="5">
    <source>
        <dbReference type="PROSITE-ProRule" id="PRU10007"/>
    </source>
</evidence>
<evidence type="ECO:0000313" key="9">
    <source>
        <dbReference type="Proteomes" id="UP001152049"/>
    </source>
</evidence>
<keyword evidence="9" id="KW-1185">Reference proteome</keyword>
<sequence length="433" mass="46635">MSYQKEIHTFYAGQTQADTSFASSTFITVDPSTAKPLSTIHTTTPEQLNAAVASAQDAFKPWSQTAPKDRATILLRAAAKLRSRNDELALIETLDTGNALSETSTVDAVTGVDVLEYYAHLVADGPPGQFTKLCSDAYFSTTHEPFGVCAGIGAWNYPLQVALWKSAPCLAAGNCMVYKPSECTPLHAGTFAKIYIEAGLPPGVFNVVYGDGPSVGAPLVTYSGIPKVSFTGQVSTGSKVASEAAKSMKGITMELGGKSPLLVLPDADVEEAADVAMVANFFSSGQVCTNGTRVFVPDNLLEEIQQSLIERCRNGIWMGFPKDPQTNFGPVASAMQRDKINMYIKHGREEDKARVFYDGSTESQKQLPTEEGFWVPPVIFTNGTDDMRIAQEEIFGPVMCILPYNTSSQDDDWLPDLLRRANNNPTGLAAGVV</sequence>
<feature type="active site" evidence="5">
    <location>
        <position position="254"/>
    </location>
</feature>
<dbReference type="GO" id="GO:0004029">
    <property type="term" value="F:aldehyde dehydrogenase (NAD+) activity"/>
    <property type="evidence" value="ECO:0007669"/>
    <property type="project" value="UniProtKB-EC"/>
</dbReference>
<feature type="domain" description="Aldehyde dehydrogenase" evidence="7">
    <location>
        <begin position="23"/>
        <end position="433"/>
    </location>
</feature>
<keyword evidence="2 6" id="KW-0560">Oxidoreductase</keyword>
<reference evidence="8" key="1">
    <citation type="submission" date="2022-09" db="EMBL/GenBank/DDBJ databases">
        <title>Fusarium specimens isolated from Avocado Roots.</title>
        <authorList>
            <person name="Stajich J."/>
            <person name="Roper C."/>
            <person name="Heimlech-Rivalta G."/>
        </authorList>
    </citation>
    <scope>NUCLEOTIDE SEQUENCE</scope>
    <source>
        <strain evidence="8">CF00136</strain>
    </source>
</reference>
<dbReference type="InterPro" id="IPR016160">
    <property type="entry name" value="Ald_DH_CS_CYS"/>
</dbReference>
<dbReference type="PANTHER" id="PTHR11699">
    <property type="entry name" value="ALDEHYDE DEHYDROGENASE-RELATED"/>
    <property type="match status" value="1"/>
</dbReference>
<comment type="similarity">
    <text evidence="1 6">Belongs to the aldehyde dehydrogenase family.</text>
</comment>
<dbReference type="InterPro" id="IPR015590">
    <property type="entry name" value="Aldehyde_DH_dom"/>
</dbReference>
<dbReference type="Pfam" id="PF00171">
    <property type="entry name" value="Aldedh"/>
    <property type="match status" value="1"/>
</dbReference>
<evidence type="ECO:0000256" key="3">
    <source>
        <dbReference type="ARBA" id="ARBA00024226"/>
    </source>
</evidence>
<dbReference type="Gene3D" id="3.40.309.10">
    <property type="entry name" value="Aldehyde Dehydrogenase, Chain A, domain 2"/>
    <property type="match status" value="1"/>
</dbReference>
<dbReference type="Gene3D" id="3.40.605.10">
    <property type="entry name" value="Aldehyde Dehydrogenase, Chain A, domain 1"/>
    <property type="match status" value="1"/>
</dbReference>